<dbReference type="Pfam" id="PF00651">
    <property type="entry name" value="BTB"/>
    <property type="match status" value="1"/>
</dbReference>
<name>A0AA39GLJ5_SARSR</name>
<dbReference type="AlphaFoldDB" id="A0AA39GLJ5"/>
<dbReference type="PANTHER" id="PTHR47843">
    <property type="entry name" value="BTB DOMAIN-CONTAINING PROTEIN-RELATED"/>
    <property type="match status" value="1"/>
</dbReference>
<feature type="domain" description="BTB" evidence="2">
    <location>
        <begin position="73"/>
        <end position="143"/>
    </location>
</feature>
<dbReference type="InterPro" id="IPR000210">
    <property type="entry name" value="BTB/POZ_dom"/>
</dbReference>
<dbReference type="InterPro" id="IPR011333">
    <property type="entry name" value="SKP1/BTB/POZ_sf"/>
</dbReference>
<evidence type="ECO:0000259" key="2">
    <source>
        <dbReference type="PROSITE" id="PS50097"/>
    </source>
</evidence>
<dbReference type="EMBL" id="JAPDFR010000002">
    <property type="protein sequence ID" value="KAK0389620.1"/>
    <property type="molecule type" value="Genomic_DNA"/>
</dbReference>
<feature type="compositionally biased region" description="Basic and acidic residues" evidence="1">
    <location>
        <begin position="203"/>
        <end position="212"/>
    </location>
</feature>
<sequence length="414" mass="46255">MDEPGEPAGGRSSFQVVQLSASPAGNAPPYNPFVFAHSSVGAPARSRSPSPALSVDPKKDLWLTTIDGRYGSPLIPIRVGRFPKVETFYVHRDVLIRSKWFEKALCGNFKEADDQVIDLPEEEPGIFHFVVAFLYEARFEPIQPITSVLRTAPDKGKGRDEDPSAADASDSSSNSSSSSSIVYSNSSGDDVARQRQQRHRAPRTTDPKIRGTHRADCRCDRCAASTGTGRRCRHCGGLPEEPVLVAPRVQMRRLRQQGMFLDGERVDHPTNRIPAHEMPAWLMTFELNIDVYICAVRFLMEDFQEAVMRSVIDMLELAGTEAAHIQVLRLCERLREGVPETDALLVMVLARVGFLQSLMWRNSPVETGEFLVANPELAAAMLRETSRRHECQDKYRNLPSMEVSRHERQPSAMA</sequence>
<evidence type="ECO:0000313" key="3">
    <source>
        <dbReference type="EMBL" id="KAK0389620.1"/>
    </source>
</evidence>
<feature type="region of interest" description="Disordered" evidence="1">
    <location>
        <begin position="150"/>
        <end position="212"/>
    </location>
</feature>
<reference evidence="3" key="1">
    <citation type="submission" date="2022-10" db="EMBL/GenBank/DDBJ databases">
        <title>Determination and structural analysis of whole genome sequence of Sarocladium strictum F4-1.</title>
        <authorList>
            <person name="Hu L."/>
            <person name="Jiang Y."/>
        </authorList>
    </citation>
    <scope>NUCLEOTIDE SEQUENCE</scope>
    <source>
        <strain evidence="3">F4-1</strain>
    </source>
</reference>
<dbReference type="PANTHER" id="PTHR47843:SF6">
    <property type="entry name" value="BTB DOMAIN-CONTAINING PROTEIN"/>
    <property type="match status" value="1"/>
</dbReference>
<dbReference type="PROSITE" id="PS50097">
    <property type="entry name" value="BTB"/>
    <property type="match status" value="1"/>
</dbReference>
<organism evidence="3 4">
    <name type="scientific">Sarocladium strictum</name>
    <name type="common">Black bundle disease fungus</name>
    <name type="synonym">Acremonium strictum</name>
    <dbReference type="NCBI Taxonomy" id="5046"/>
    <lineage>
        <taxon>Eukaryota</taxon>
        <taxon>Fungi</taxon>
        <taxon>Dikarya</taxon>
        <taxon>Ascomycota</taxon>
        <taxon>Pezizomycotina</taxon>
        <taxon>Sordariomycetes</taxon>
        <taxon>Hypocreomycetidae</taxon>
        <taxon>Hypocreales</taxon>
        <taxon>Sarocladiaceae</taxon>
        <taxon>Sarocladium</taxon>
    </lineage>
</organism>
<dbReference type="SUPFAM" id="SSF54695">
    <property type="entry name" value="POZ domain"/>
    <property type="match status" value="1"/>
</dbReference>
<keyword evidence="4" id="KW-1185">Reference proteome</keyword>
<dbReference type="Proteomes" id="UP001175261">
    <property type="component" value="Unassembled WGS sequence"/>
</dbReference>
<evidence type="ECO:0000313" key="4">
    <source>
        <dbReference type="Proteomes" id="UP001175261"/>
    </source>
</evidence>
<feature type="compositionally biased region" description="Basic and acidic residues" evidence="1">
    <location>
        <begin position="152"/>
        <end position="162"/>
    </location>
</feature>
<proteinExistence type="predicted"/>
<gene>
    <name evidence="3" type="ORF">NLU13_3195</name>
</gene>
<dbReference type="CDD" id="cd18186">
    <property type="entry name" value="BTB_POZ_ZBTB_KLHL-like"/>
    <property type="match status" value="1"/>
</dbReference>
<accession>A0AA39GLJ5</accession>
<dbReference type="Gene3D" id="3.30.710.10">
    <property type="entry name" value="Potassium Channel Kv1.1, Chain A"/>
    <property type="match status" value="1"/>
</dbReference>
<comment type="caution">
    <text evidence="3">The sequence shown here is derived from an EMBL/GenBank/DDBJ whole genome shotgun (WGS) entry which is preliminary data.</text>
</comment>
<feature type="compositionally biased region" description="Low complexity" evidence="1">
    <location>
        <begin position="165"/>
        <end position="189"/>
    </location>
</feature>
<evidence type="ECO:0000256" key="1">
    <source>
        <dbReference type="SAM" id="MobiDB-lite"/>
    </source>
</evidence>
<protein>
    <recommendedName>
        <fullName evidence="2">BTB domain-containing protein</fullName>
    </recommendedName>
</protein>